<protein>
    <submittedName>
        <fullName evidence="1">Uncharacterized protein</fullName>
    </submittedName>
</protein>
<evidence type="ECO:0000313" key="1">
    <source>
        <dbReference type="EMBL" id="KKL50108.1"/>
    </source>
</evidence>
<sequence length="65" mass="7194">MKRFLMFLTVALLSLPMLYGYDAANTTSAAVDTQGPAIEQALHYTTLDAEVQLNLPNPIAETQFY</sequence>
<gene>
    <name evidence="1" type="ORF">LCGC14_2308770</name>
</gene>
<comment type="caution">
    <text evidence="1">The sequence shown here is derived from an EMBL/GenBank/DDBJ whole genome shotgun (WGS) entry which is preliminary data.</text>
</comment>
<dbReference type="EMBL" id="LAZR01032719">
    <property type="protein sequence ID" value="KKL50108.1"/>
    <property type="molecule type" value="Genomic_DNA"/>
</dbReference>
<dbReference type="AlphaFoldDB" id="A0A0F9CL85"/>
<accession>A0A0F9CL85</accession>
<organism evidence="1">
    <name type="scientific">marine sediment metagenome</name>
    <dbReference type="NCBI Taxonomy" id="412755"/>
    <lineage>
        <taxon>unclassified sequences</taxon>
        <taxon>metagenomes</taxon>
        <taxon>ecological metagenomes</taxon>
    </lineage>
</organism>
<reference evidence="1" key="1">
    <citation type="journal article" date="2015" name="Nature">
        <title>Complex archaea that bridge the gap between prokaryotes and eukaryotes.</title>
        <authorList>
            <person name="Spang A."/>
            <person name="Saw J.H."/>
            <person name="Jorgensen S.L."/>
            <person name="Zaremba-Niedzwiedzka K."/>
            <person name="Martijn J."/>
            <person name="Lind A.E."/>
            <person name="van Eijk R."/>
            <person name="Schleper C."/>
            <person name="Guy L."/>
            <person name="Ettema T.J."/>
        </authorList>
    </citation>
    <scope>NUCLEOTIDE SEQUENCE</scope>
</reference>
<feature type="non-terminal residue" evidence="1">
    <location>
        <position position="65"/>
    </location>
</feature>
<proteinExistence type="predicted"/>
<name>A0A0F9CL85_9ZZZZ</name>